<evidence type="ECO:0000313" key="8">
    <source>
        <dbReference type="EMBL" id="CAD7398073.1"/>
    </source>
</evidence>
<dbReference type="InterPro" id="IPR017868">
    <property type="entry name" value="Filamin/ABP280_repeat-like"/>
</dbReference>
<keyword evidence="5" id="KW-0009">Actin-binding</keyword>
<feature type="repeat" description="Filamin" evidence="7">
    <location>
        <begin position="176"/>
        <end position="231"/>
    </location>
</feature>
<protein>
    <recommendedName>
        <fullName evidence="9">Filamin-A</fullName>
    </recommendedName>
</protein>
<dbReference type="Gene3D" id="2.60.40.10">
    <property type="entry name" value="Immunoglobulins"/>
    <property type="match status" value="10"/>
</dbReference>
<dbReference type="InterPro" id="IPR013783">
    <property type="entry name" value="Ig-like_fold"/>
</dbReference>
<sequence>MFKWAQLQEEPKEATWQEYSGLYRAHLKLVTLSECDHEEKPVCYTIVPSAHACQVTPQTPESPITFLSCYFIQSYKGKTTPVHPTEIRTSISPSSAVELNTTSALANYTTEAAIHGYVKWNDRVYTLAVVRDMHFIHVVAEENACEAAKLYRLQIPHTLHPKRRTLQVLRQRLEETAEIKMPSGNVDKPVIEDNRDGTVSIKYDPKEEGLHELSVKYNGEHVQGSPFKFHVDSISSGYVTAYGSGLTHGVCGEPSNFTISTKGAGAEMALEFYMFRHIYGTIIRTKSKKRYAIGYGARGLSLAVEGPSKAEISCHDNKDGTVSVSYLPTAPGEYKISVKFGDKHIKGSPYVTKITGEGRKRNQISVGSCSEVSLPGKVSDADIRSLNASIQAPSGLEEPCFLKRLPNGNIGISFTPREVGEHLVSVKKIGKHIANSPFKINVGEREVGDAKKVKVTGTALKEGKTHVDNTFTVDTRNAGYGGLSLSIEGPSKAEIQCKDNEDGTLNISYKPTEPGYYIVNLKFADHHVDGSPFTVKVAGEGSNRQREKIQRQREAVPITEVGSECKLTFKMPGITSFDLTATVTSPGGVTEDAEINEVEDGLYAVHFVPKELGVHTVSVKYKEIHIPGSPFQFTVGPLKDGGAHRVHAGGPGLERGEQGQPCEFNVWTREAGAGSLAISVEGPSKAEIDFKDRKDGSCYVSYVVSEPGIPVPKPSSPPKEHSDFNIEAVSLVYLVCVQGEYRVGIKFNDQHIPDSPYKLFISPAMGDAHKLEVFQFPDSGVQADKPAAFLVRKNGAKGELDAKIVSPSGTEDDCFIQSIDSDTYSVRFMPRENGIHNIHVKFNGVHIPGSPYRIKVGKEDADPAAVHATGNGLGDIKTGIKTDFLVDTCNAGAGTLAVTIDGPSKVSMDCTEVEEGYKVRYTPLVPGDYYISIKYNGYHIVGSPFKVTCTGEDLAERGAQETSSVVVETVQKVSKNKTLGPVLPLFKSDASKVTSKGMGLKKAYLQKQNMFTVHAGDAGNNILYVGVYGPKSPCEEVFIKHMGRNNYQVNYVVRDRGEYIVIVKWGEEHIPGSPFKVDV</sequence>
<dbReference type="AlphaFoldDB" id="A0A7R9GX60"/>
<dbReference type="PROSITE" id="PS50194">
    <property type="entry name" value="FILAMIN_REPEAT"/>
    <property type="match status" value="9"/>
</dbReference>
<feature type="repeat" description="Filamin" evidence="7">
    <location>
        <begin position="535"/>
        <end position="635"/>
    </location>
</feature>
<evidence type="ECO:0008006" key="9">
    <source>
        <dbReference type="Google" id="ProtNLM"/>
    </source>
</evidence>
<evidence type="ECO:0000256" key="5">
    <source>
        <dbReference type="ARBA" id="ARBA00023203"/>
    </source>
</evidence>
<comment type="similarity">
    <text evidence="2">Belongs to the filamin family.</text>
</comment>
<feature type="repeat" description="Filamin" evidence="7">
    <location>
        <begin position="445"/>
        <end position="537"/>
    </location>
</feature>
<dbReference type="InterPro" id="IPR014756">
    <property type="entry name" value="Ig_E-set"/>
</dbReference>
<evidence type="ECO:0000256" key="2">
    <source>
        <dbReference type="ARBA" id="ARBA00009238"/>
    </source>
</evidence>
<feature type="repeat" description="Filamin" evidence="7">
    <location>
        <begin position="985"/>
        <end position="1079"/>
    </location>
</feature>
<dbReference type="InterPro" id="IPR044801">
    <property type="entry name" value="Filamin"/>
</dbReference>
<name>A0A7R9GX60_TIMCR</name>
<dbReference type="GO" id="GO:0030036">
    <property type="term" value="P:actin cytoskeleton organization"/>
    <property type="evidence" value="ECO:0007669"/>
    <property type="project" value="InterPro"/>
</dbReference>
<dbReference type="FunFam" id="2.60.40.10:FF:000096">
    <property type="entry name" value="filamin-C isoform X2"/>
    <property type="match status" value="1"/>
</dbReference>
<reference evidence="8" key="1">
    <citation type="submission" date="2020-11" db="EMBL/GenBank/DDBJ databases">
        <authorList>
            <person name="Tran Van P."/>
        </authorList>
    </citation>
    <scope>NUCLEOTIDE SEQUENCE</scope>
</reference>
<feature type="repeat" description="Filamin" evidence="7">
    <location>
        <begin position="638"/>
        <end position="761"/>
    </location>
</feature>
<dbReference type="PANTHER" id="PTHR38537:SF8">
    <property type="entry name" value="FILAMIN-A"/>
    <property type="match status" value="1"/>
</dbReference>
<keyword evidence="6" id="KW-0206">Cytoskeleton</keyword>
<accession>A0A7R9GX60</accession>
<dbReference type="GO" id="GO:0051015">
    <property type="term" value="F:actin filament binding"/>
    <property type="evidence" value="ECO:0007669"/>
    <property type="project" value="InterPro"/>
</dbReference>
<dbReference type="FunFam" id="2.60.40.10:FF:000140">
    <property type="entry name" value="FiLamiN (Actin binding protein) homolog"/>
    <property type="match status" value="1"/>
</dbReference>
<feature type="repeat" description="Filamin" evidence="7">
    <location>
        <begin position="763"/>
        <end position="856"/>
    </location>
</feature>
<evidence type="ECO:0000256" key="4">
    <source>
        <dbReference type="ARBA" id="ARBA00022737"/>
    </source>
</evidence>
<dbReference type="PANTHER" id="PTHR38537">
    <property type="entry name" value="JITTERBUG, ISOFORM N"/>
    <property type="match status" value="1"/>
</dbReference>
<gene>
    <name evidence="8" type="ORF">TCEB3V08_LOCUS4355</name>
</gene>
<dbReference type="InterPro" id="IPR001298">
    <property type="entry name" value="Filamin/ABP280_rpt"/>
</dbReference>
<proteinExistence type="inferred from homology"/>
<evidence type="ECO:0000256" key="3">
    <source>
        <dbReference type="ARBA" id="ARBA00022490"/>
    </source>
</evidence>
<comment type="subcellular location">
    <subcellularLocation>
        <location evidence="1">Cytoplasm</location>
        <location evidence="1">Cytoskeleton</location>
    </subcellularLocation>
</comment>
<feature type="repeat" description="Filamin" evidence="7">
    <location>
        <begin position="231"/>
        <end position="354"/>
    </location>
</feature>
<feature type="repeat" description="Filamin" evidence="7">
    <location>
        <begin position="858"/>
        <end position="949"/>
    </location>
</feature>
<dbReference type="FunFam" id="2.60.40.10:FF:000092">
    <property type="entry name" value="Filamin-B isoform B"/>
    <property type="match status" value="1"/>
</dbReference>
<evidence type="ECO:0000256" key="1">
    <source>
        <dbReference type="ARBA" id="ARBA00004245"/>
    </source>
</evidence>
<keyword evidence="4" id="KW-0677">Repeat</keyword>
<dbReference type="Pfam" id="PF00630">
    <property type="entry name" value="Filamin"/>
    <property type="match status" value="9"/>
</dbReference>
<dbReference type="GO" id="GO:0005856">
    <property type="term" value="C:cytoskeleton"/>
    <property type="evidence" value="ECO:0007669"/>
    <property type="project" value="UniProtKB-SubCell"/>
</dbReference>
<evidence type="ECO:0000256" key="6">
    <source>
        <dbReference type="ARBA" id="ARBA00023212"/>
    </source>
</evidence>
<dbReference type="SMART" id="SM00557">
    <property type="entry name" value="IG_FLMN"/>
    <property type="match status" value="9"/>
</dbReference>
<dbReference type="EMBL" id="OC317627">
    <property type="protein sequence ID" value="CAD7398073.1"/>
    <property type="molecule type" value="Genomic_DNA"/>
</dbReference>
<keyword evidence="3" id="KW-0963">Cytoplasm</keyword>
<feature type="repeat" description="Filamin" evidence="7">
    <location>
        <begin position="352"/>
        <end position="442"/>
    </location>
</feature>
<evidence type="ECO:0000256" key="7">
    <source>
        <dbReference type="PROSITE-ProRule" id="PRU00087"/>
    </source>
</evidence>
<dbReference type="SUPFAM" id="SSF81296">
    <property type="entry name" value="E set domains"/>
    <property type="match status" value="9"/>
</dbReference>
<organism evidence="8">
    <name type="scientific">Timema cristinae</name>
    <name type="common">Walking stick</name>
    <dbReference type="NCBI Taxonomy" id="61476"/>
    <lineage>
        <taxon>Eukaryota</taxon>
        <taxon>Metazoa</taxon>
        <taxon>Ecdysozoa</taxon>
        <taxon>Arthropoda</taxon>
        <taxon>Hexapoda</taxon>
        <taxon>Insecta</taxon>
        <taxon>Pterygota</taxon>
        <taxon>Neoptera</taxon>
        <taxon>Polyneoptera</taxon>
        <taxon>Phasmatodea</taxon>
        <taxon>Timematodea</taxon>
        <taxon>Timematoidea</taxon>
        <taxon>Timematidae</taxon>
        <taxon>Timema</taxon>
    </lineage>
</organism>